<reference evidence="1 2" key="1">
    <citation type="submission" date="2018-06" db="EMBL/GenBank/DDBJ databases">
        <title>Comparative genomics reveals the genomic features of Rhizophagus irregularis, R. cerebriforme, R. diaphanum and Gigaspora rosea, and their symbiotic lifestyle signature.</title>
        <authorList>
            <person name="Morin E."/>
            <person name="San Clemente H."/>
            <person name="Chen E.C.H."/>
            <person name="De La Providencia I."/>
            <person name="Hainaut M."/>
            <person name="Kuo A."/>
            <person name="Kohler A."/>
            <person name="Murat C."/>
            <person name="Tang N."/>
            <person name="Roy S."/>
            <person name="Loubradou J."/>
            <person name="Henrissat B."/>
            <person name="Grigoriev I.V."/>
            <person name="Corradi N."/>
            <person name="Roux C."/>
            <person name="Martin F.M."/>
        </authorList>
    </citation>
    <scope>NUCLEOTIDE SEQUENCE [LARGE SCALE GENOMIC DNA]</scope>
    <source>
        <strain evidence="1 2">DAOM 194757</strain>
    </source>
</reference>
<comment type="caution">
    <text evidence="1">The sequence shown here is derived from an EMBL/GenBank/DDBJ whole genome shotgun (WGS) entry which is preliminary data.</text>
</comment>
<organism evidence="1 2">
    <name type="scientific">Gigaspora rosea</name>
    <dbReference type="NCBI Taxonomy" id="44941"/>
    <lineage>
        <taxon>Eukaryota</taxon>
        <taxon>Fungi</taxon>
        <taxon>Fungi incertae sedis</taxon>
        <taxon>Mucoromycota</taxon>
        <taxon>Glomeromycotina</taxon>
        <taxon>Glomeromycetes</taxon>
        <taxon>Diversisporales</taxon>
        <taxon>Gigasporaceae</taxon>
        <taxon>Gigaspora</taxon>
    </lineage>
</organism>
<gene>
    <name evidence="1" type="ORF">C2G38_1284815</name>
</gene>
<keyword evidence="2" id="KW-1185">Reference proteome</keyword>
<sequence>MAKRNPKSNSRASFESYLFTKNKNDKNYTFHEYTLYNIYHGNFTETYTANDKKIFMDAYFDYIQKI</sequence>
<dbReference type="AlphaFoldDB" id="A0A397W4L0"/>
<dbReference type="Proteomes" id="UP000266673">
    <property type="component" value="Unassembled WGS sequence"/>
</dbReference>
<proteinExistence type="predicted"/>
<evidence type="ECO:0000313" key="2">
    <source>
        <dbReference type="Proteomes" id="UP000266673"/>
    </source>
</evidence>
<accession>A0A397W4L0</accession>
<evidence type="ECO:0000313" key="1">
    <source>
        <dbReference type="EMBL" id="RIB29031.1"/>
    </source>
</evidence>
<dbReference type="EMBL" id="QKWP01000049">
    <property type="protein sequence ID" value="RIB29031.1"/>
    <property type="molecule type" value="Genomic_DNA"/>
</dbReference>
<name>A0A397W4L0_9GLOM</name>
<protein>
    <submittedName>
        <fullName evidence="1">Uncharacterized protein</fullName>
    </submittedName>
</protein>